<dbReference type="Gene3D" id="3.40.50.1820">
    <property type="entry name" value="alpha/beta hydrolase"/>
    <property type="match status" value="1"/>
</dbReference>
<evidence type="ECO:0000259" key="1">
    <source>
        <dbReference type="Pfam" id="PF00561"/>
    </source>
</evidence>
<dbReference type="PRINTS" id="PR00111">
    <property type="entry name" value="ABHYDROLASE"/>
</dbReference>
<dbReference type="PANTHER" id="PTHR43798">
    <property type="entry name" value="MONOACYLGLYCEROL LIPASE"/>
    <property type="match status" value="1"/>
</dbReference>
<evidence type="ECO:0000313" key="2">
    <source>
        <dbReference type="EMBL" id="PZF92649.1"/>
    </source>
</evidence>
<dbReference type="OrthoDB" id="5431692at2"/>
<gene>
    <name evidence="2" type="ORF">C1I93_19170</name>
</gene>
<dbReference type="EMBL" id="POTX01000137">
    <property type="protein sequence ID" value="PZF92649.1"/>
    <property type="molecule type" value="Genomic_DNA"/>
</dbReference>
<feature type="domain" description="AB hydrolase-1" evidence="1">
    <location>
        <begin position="56"/>
        <end position="154"/>
    </location>
</feature>
<accession>A0A2W2CW94</accession>
<dbReference type="Pfam" id="PF00561">
    <property type="entry name" value="Abhydrolase_1"/>
    <property type="match status" value="1"/>
</dbReference>
<dbReference type="GO" id="GO:0016787">
    <property type="term" value="F:hydrolase activity"/>
    <property type="evidence" value="ECO:0007669"/>
    <property type="project" value="UniProtKB-KW"/>
</dbReference>
<comment type="caution">
    <text evidence="2">The sequence shown here is derived from an EMBL/GenBank/DDBJ whole genome shotgun (WGS) entry which is preliminary data.</text>
</comment>
<protein>
    <submittedName>
        <fullName evidence="2">Alpha/beta hydrolase</fullName>
    </submittedName>
</protein>
<dbReference type="AlphaFoldDB" id="A0A2W2CW94"/>
<keyword evidence="3" id="KW-1185">Reference proteome</keyword>
<sequence>MVRVAVRKSAPPGTAGWPRVVTGAGGSRVEGCDVRKGYVDSRFGQLHVVEEGHGQPVLFLHQTPRSWDEYRDVLPIVGRQARAIAMDTVGYGASARLAQRQTVELFADGVEDVIDALGLERPVLVGHHTGGVVALEVAARRGSAVAGLVLSGTPYVDEARRHQVATSRPPIDHVDVVADGSHLTTLWNRRRPYYPADRPDLLSRLVADACRVIDRAEEGHLAVNAYRMEDRISLVVAPTLVVCGEQDDFSMPDVPRLVAAIAGADRRTLPGTGVPSVDHHPEDFAATVLEFVRTLAPAGS</sequence>
<reference evidence="2 3" key="1">
    <citation type="submission" date="2018-01" db="EMBL/GenBank/DDBJ databases">
        <title>Draft genome sequence of Jishengella endophytica.</title>
        <authorList>
            <person name="Sahin N."/>
            <person name="Ay H."/>
            <person name="Saygin H."/>
        </authorList>
    </citation>
    <scope>NUCLEOTIDE SEQUENCE [LARGE SCALE GENOMIC DNA]</scope>
    <source>
        <strain evidence="2 3">DSM 45430</strain>
    </source>
</reference>
<proteinExistence type="predicted"/>
<keyword evidence="2" id="KW-0378">Hydrolase</keyword>
<dbReference type="InterPro" id="IPR000073">
    <property type="entry name" value="AB_hydrolase_1"/>
</dbReference>
<dbReference type="SUPFAM" id="SSF53474">
    <property type="entry name" value="alpha/beta-Hydrolases"/>
    <property type="match status" value="1"/>
</dbReference>
<dbReference type="InterPro" id="IPR050266">
    <property type="entry name" value="AB_hydrolase_sf"/>
</dbReference>
<evidence type="ECO:0000313" key="3">
    <source>
        <dbReference type="Proteomes" id="UP000248627"/>
    </source>
</evidence>
<name>A0A2W2CW94_9ACTN</name>
<dbReference type="InterPro" id="IPR029058">
    <property type="entry name" value="AB_hydrolase_fold"/>
</dbReference>
<organism evidence="2 3">
    <name type="scientific">Micromonospora endophytica</name>
    <dbReference type="NCBI Taxonomy" id="515350"/>
    <lineage>
        <taxon>Bacteria</taxon>
        <taxon>Bacillati</taxon>
        <taxon>Actinomycetota</taxon>
        <taxon>Actinomycetes</taxon>
        <taxon>Micromonosporales</taxon>
        <taxon>Micromonosporaceae</taxon>
        <taxon>Micromonospora</taxon>
    </lineage>
</organism>
<dbReference type="Proteomes" id="UP000248627">
    <property type="component" value="Unassembled WGS sequence"/>
</dbReference>